<reference evidence="2" key="1">
    <citation type="journal article" date="2016" name="Front. Microbiol.">
        <title>Complete Genome Sequence of Clostridium estertheticum DSM 8809, a Microbe Identified in Spoiled Vacuum Packed Beef.</title>
        <authorList>
            <person name="Yu Z."/>
            <person name="Gunn L."/>
            <person name="Brennan E."/>
            <person name="Reid R."/>
            <person name="Wall P.G."/>
            <person name="Gaora O.P."/>
            <person name="Hurley D."/>
            <person name="Bolton D."/>
            <person name="Fanning S."/>
        </authorList>
    </citation>
    <scope>NUCLEOTIDE SEQUENCE [LARGE SCALE GENOMIC DNA]</scope>
    <source>
        <strain evidence="2">DSM 8809</strain>
    </source>
</reference>
<dbReference type="Proteomes" id="UP000182569">
    <property type="component" value="Chromosome"/>
</dbReference>
<evidence type="ECO:0000313" key="2">
    <source>
        <dbReference type="Proteomes" id="UP000182569"/>
    </source>
</evidence>
<dbReference type="RefSeq" id="WP_071613723.1">
    <property type="nucleotide sequence ID" value="NZ_CP015756.1"/>
</dbReference>
<keyword evidence="2" id="KW-1185">Reference proteome</keyword>
<organism evidence="1 2">
    <name type="scientific">Clostridium estertheticum subsp. estertheticum</name>
    <dbReference type="NCBI Taxonomy" id="1552"/>
    <lineage>
        <taxon>Bacteria</taxon>
        <taxon>Bacillati</taxon>
        <taxon>Bacillota</taxon>
        <taxon>Clostridia</taxon>
        <taxon>Eubacteriales</taxon>
        <taxon>Clostridiaceae</taxon>
        <taxon>Clostridium</taxon>
    </lineage>
</organism>
<gene>
    <name evidence="1" type="ORF">A7L45_15765</name>
</gene>
<protein>
    <submittedName>
        <fullName evidence="1">Uncharacterized protein</fullName>
    </submittedName>
</protein>
<accession>A0A1J0GJ95</accession>
<name>A0A1J0GJ95_9CLOT</name>
<dbReference type="GeneID" id="83593892"/>
<dbReference type="KEGG" id="ceu:A7L45_15765"/>
<sequence>MRVNEVIMNDKSAFLIYVTQQEHDDPSFQTMLDGYKKNCNDVSVFINESLPICEMLKKFVQQYQH</sequence>
<proteinExistence type="predicted"/>
<dbReference type="AlphaFoldDB" id="A0A1J0GJ95"/>
<evidence type="ECO:0000313" key="1">
    <source>
        <dbReference type="EMBL" id="APC41429.1"/>
    </source>
</evidence>
<dbReference type="EMBL" id="CP015756">
    <property type="protein sequence ID" value="APC41429.1"/>
    <property type="molecule type" value="Genomic_DNA"/>
</dbReference>